<feature type="region of interest" description="Disordered" evidence="1">
    <location>
        <begin position="1"/>
        <end position="56"/>
    </location>
</feature>
<dbReference type="EMBL" id="JABANO010024034">
    <property type="protein sequence ID" value="KAF4722557.1"/>
    <property type="molecule type" value="Genomic_DNA"/>
</dbReference>
<dbReference type="AlphaFoldDB" id="A0A7J6RPN8"/>
<feature type="non-terminal residue" evidence="2">
    <location>
        <position position="1"/>
    </location>
</feature>
<dbReference type="Proteomes" id="UP000553632">
    <property type="component" value="Unassembled WGS sequence"/>
</dbReference>
<evidence type="ECO:0000313" key="3">
    <source>
        <dbReference type="Proteomes" id="UP000553632"/>
    </source>
</evidence>
<comment type="caution">
    <text evidence="2">The sequence shown here is derived from an EMBL/GenBank/DDBJ whole genome shotgun (WGS) entry which is preliminary data.</text>
</comment>
<feature type="compositionally biased region" description="Low complexity" evidence="1">
    <location>
        <begin position="7"/>
        <end position="18"/>
    </location>
</feature>
<reference evidence="2 3" key="1">
    <citation type="submission" date="2020-04" db="EMBL/GenBank/DDBJ databases">
        <title>Perkinsus olseni comparative genomics.</title>
        <authorList>
            <person name="Bogema D.R."/>
        </authorList>
    </citation>
    <scope>NUCLEOTIDE SEQUENCE [LARGE SCALE GENOMIC DNA]</scope>
    <source>
        <strain evidence="2 3">ATCC PRA-207</strain>
    </source>
</reference>
<sequence>TSASNGRTSSCRTSLTSTNKCRRSSSGYGLRERRNTMARRRPRSMLRKNKTLGRLR</sequence>
<feature type="non-terminal residue" evidence="2">
    <location>
        <position position="56"/>
    </location>
</feature>
<gene>
    <name evidence="2" type="ORF">FOZ63_009817</name>
</gene>
<organism evidence="2 3">
    <name type="scientific">Perkinsus olseni</name>
    <name type="common">Perkinsus atlanticus</name>
    <dbReference type="NCBI Taxonomy" id="32597"/>
    <lineage>
        <taxon>Eukaryota</taxon>
        <taxon>Sar</taxon>
        <taxon>Alveolata</taxon>
        <taxon>Perkinsozoa</taxon>
        <taxon>Perkinsea</taxon>
        <taxon>Perkinsida</taxon>
        <taxon>Perkinsidae</taxon>
        <taxon>Perkinsus</taxon>
    </lineage>
</organism>
<protein>
    <submittedName>
        <fullName evidence="2">Uncharacterized protein</fullName>
    </submittedName>
</protein>
<accession>A0A7J6RPN8</accession>
<name>A0A7J6RPN8_PEROL</name>
<evidence type="ECO:0000256" key="1">
    <source>
        <dbReference type="SAM" id="MobiDB-lite"/>
    </source>
</evidence>
<keyword evidence="3" id="KW-1185">Reference proteome</keyword>
<feature type="compositionally biased region" description="Basic residues" evidence="1">
    <location>
        <begin position="36"/>
        <end position="56"/>
    </location>
</feature>
<proteinExistence type="predicted"/>
<evidence type="ECO:0000313" key="2">
    <source>
        <dbReference type="EMBL" id="KAF4722557.1"/>
    </source>
</evidence>